<dbReference type="Pfam" id="PF02527">
    <property type="entry name" value="GidB"/>
    <property type="match status" value="1"/>
</dbReference>
<keyword evidence="5 6" id="KW-0949">S-adenosyl-L-methionine</keyword>
<evidence type="ECO:0000313" key="8">
    <source>
        <dbReference type="Proteomes" id="UP001595443"/>
    </source>
</evidence>
<evidence type="ECO:0000256" key="2">
    <source>
        <dbReference type="ARBA" id="ARBA00022552"/>
    </source>
</evidence>
<feature type="binding site" evidence="6">
    <location>
        <position position="78"/>
    </location>
    <ligand>
        <name>S-adenosyl-L-methionine</name>
        <dbReference type="ChEBI" id="CHEBI:59789"/>
    </ligand>
</feature>
<comment type="caution">
    <text evidence="6">Lacks conserved residue(s) required for the propagation of feature annotation.</text>
</comment>
<keyword evidence="2 6" id="KW-0698">rRNA processing</keyword>
<keyword evidence="1 6" id="KW-0963">Cytoplasm</keyword>
<dbReference type="NCBIfam" id="TIGR00138">
    <property type="entry name" value="rsmG_gidB"/>
    <property type="match status" value="1"/>
</dbReference>
<evidence type="ECO:0000256" key="6">
    <source>
        <dbReference type="HAMAP-Rule" id="MF_00074"/>
    </source>
</evidence>
<comment type="similarity">
    <text evidence="6">Belongs to the methyltransferase superfamily. RNA methyltransferase RsmG family.</text>
</comment>
<keyword evidence="4 6" id="KW-0808">Transferase</keyword>
<comment type="catalytic activity">
    <reaction evidence="6">
        <text>guanosine(527) in 16S rRNA + S-adenosyl-L-methionine = N(7)-methylguanosine(527) in 16S rRNA + S-adenosyl-L-homocysteine</text>
        <dbReference type="Rhea" id="RHEA:42732"/>
        <dbReference type="Rhea" id="RHEA-COMP:10209"/>
        <dbReference type="Rhea" id="RHEA-COMP:10210"/>
        <dbReference type="ChEBI" id="CHEBI:57856"/>
        <dbReference type="ChEBI" id="CHEBI:59789"/>
        <dbReference type="ChEBI" id="CHEBI:74269"/>
        <dbReference type="ChEBI" id="CHEBI:74480"/>
        <dbReference type="EC" id="2.1.1.170"/>
    </reaction>
</comment>
<accession>A0ABV7ALC1</accession>
<dbReference type="PIRSF" id="PIRSF003078">
    <property type="entry name" value="GidB"/>
    <property type="match status" value="1"/>
</dbReference>
<dbReference type="HAMAP" id="MF_00074">
    <property type="entry name" value="16SrRNA_methyltr_G"/>
    <property type="match status" value="1"/>
</dbReference>
<comment type="subcellular location">
    <subcellularLocation>
        <location evidence="6">Cytoplasm</location>
    </subcellularLocation>
</comment>
<dbReference type="GO" id="GO:0008168">
    <property type="term" value="F:methyltransferase activity"/>
    <property type="evidence" value="ECO:0007669"/>
    <property type="project" value="UniProtKB-KW"/>
</dbReference>
<gene>
    <name evidence="6 7" type="primary">rsmG</name>
    <name evidence="7" type="ORF">ACFOES_17950</name>
</gene>
<evidence type="ECO:0000256" key="1">
    <source>
        <dbReference type="ARBA" id="ARBA00022490"/>
    </source>
</evidence>
<dbReference type="SUPFAM" id="SSF53335">
    <property type="entry name" value="S-adenosyl-L-methionine-dependent methyltransferases"/>
    <property type="match status" value="1"/>
</dbReference>
<evidence type="ECO:0000256" key="3">
    <source>
        <dbReference type="ARBA" id="ARBA00022603"/>
    </source>
</evidence>
<comment type="function">
    <text evidence="6">Specifically methylates the N7 position of guanine in position 527 of 16S rRNA.</text>
</comment>
<dbReference type="PANTHER" id="PTHR31760:SF0">
    <property type="entry name" value="S-ADENOSYL-L-METHIONINE-DEPENDENT METHYLTRANSFERASES SUPERFAMILY PROTEIN"/>
    <property type="match status" value="1"/>
</dbReference>
<feature type="binding site" evidence="6">
    <location>
        <position position="73"/>
    </location>
    <ligand>
        <name>S-adenosyl-L-methionine</name>
        <dbReference type="ChEBI" id="CHEBI:59789"/>
    </ligand>
</feature>
<keyword evidence="3 6" id="KW-0489">Methyltransferase</keyword>
<dbReference type="EMBL" id="JBHRSK010000016">
    <property type="protein sequence ID" value="MFC2969984.1"/>
    <property type="molecule type" value="Genomic_DNA"/>
</dbReference>
<dbReference type="RefSeq" id="WP_377834742.1">
    <property type="nucleotide sequence ID" value="NZ_JBHRSK010000016.1"/>
</dbReference>
<dbReference type="PANTHER" id="PTHR31760">
    <property type="entry name" value="S-ADENOSYL-L-METHIONINE-DEPENDENT METHYLTRANSFERASES SUPERFAMILY PROTEIN"/>
    <property type="match status" value="1"/>
</dbReference>
<dbReference type="Gene3D" id="3.40.50.150">
    <property type="entry name" value="Vaccinia Virus protein VP39"/>
    <property type="match status" value="1"/>
</dbReference>
<reference evidence="8" key="1">
    <citation type="journal article" date="2019" name="Int. J. Syst. Evol. Microbiol.">
        <title>The Global Catalogue of Microorganisms (GCM) 10K type strain sequencing project: providing services to taxonomists for standard genome sequencing and annotation.</title>
        <authorList>
            <consortium name="The Broad Institute Genomics Platform"/>
            <consortium name="The Broad Institute Genome Sequencing Center for Infectious Disease"/>
            <person name="Wu L."/>
            <person name="Ma J."/>
        </authorList>
    </citation>
    <scope>NUCLEOTIDE SEQUENCE [LARGE SCALE GENOMIC DNA]</scope>
    <source>
        <strain evidence="8">KCTC 62192</strain>
    </source>
</reference>
<proteinExistence type="inferred from homology"/>
<keyword evidence="8" id="KW-1185">Reference proteome</keyword>
<dbReference type="GO" id="GO:0032259">
    <property type="term" value="P:methylation"/>
    <property type="evidence" value="ECO:0007669"/>
    <property type="project" value="UniProtKB-KW"/>
</dbReference>
<comment type="caution">
    <text evidence="7">The sequence shown here is derived from an EMBL/GenBank/DDBJ whole genome shotgun (WGS) entry which is preliminary data.</text>
</comment>
<feature type="binding site" evidence="6">
    <location>
        <position position="141"/>
    </location>
    <ligand>
        <name>S-adenosyl-L-methionine</name>
        <dbReference type="ChEBI" id="CHEBI:59789"/>
    </ligand>
</feature>
<evidence type="ECO:0000256" key="4">
    <source>
        <dbReference type="ARBA" id="ARBA00022679"/>
    </source>
</evidence>
<evidence type="ECO:0000313" key="7">
    <source>
        <dbReference type="EMBL" id="MFC2969984.1"/>
    </source>
</evidence>
<dbReference type="InterPro" id="IPR003682">
    <property type="entry name" value="rRNA_ssu_MeTfrase_G"/>
</dbReference>
<protein>
    <recommendedName>
        <fullName evidence="6">Ribosomal RNA small subunit methyltransferase G</fullName>
        <ecNumber evidence="6">2.1.1.170</ecNumber>
    </recommendedName>
    <alternativeName>
        <fullName evidence="6">16S rRNA 7-methylguanosine methyltransferase</fullName>
        <shortName evidence="6">16S rRNA m7G methyltransferase</shortName>
    </alternativeName>
</protein>
<organism evidence="7 8">
    <name type="scientific">Acidimangrovimonas pyrenivorans</name>
    <dbReference type="NCBI Taxonomy" id="2030798"/>
    <lineage>
        <taxon>Bacteria</taxon>
        <taxon>Pseudomonadati</taxon>
        <taxon>Pseudomonadota</taxon>
        <taxon>Alphaproteobacteria</taxon>
        <taxon>Rhodobacterales</taxon>
        <taxon>Paracoccaceae</taxon>
        <taxon>Acidimangrovimonas</taxon>
    </lineage>
</organism>
<name>A0ABV7ALC1_9RHOB</name>
<sequence length="208" mass="22305">MNGGKAAFLAQRPVSRETLARLECYAALLEKWNGAINLVSKSTLAQLWTRHFLDSAQIFDLKPEGARSWADLGSGGGFPGLVIAILAAEAAPELRVTLVESDIRKATFLSTVARETGVQVEVRPERIEALAPLGADAVSARALAPLDDLLGYAARHLAPEGRAIFLKGAAHAQEIEEALAHWRFDVQKHPSKTDPKAVILSIGGLARV</sequence>
<feature type="binding site" evidence="6">
    <location>
        <begin position="127"/>
        <end position="128"/>
    </location>
    <ligand>
        <name>S-adenosyl-L-methionine</name>
        <dbReference type="ChEBI" id="CHEBI:59789"/>
    </ligand>
</feature>
<evidence type="ECO:0000256" key="5">
    <source>
        <dbReference type="ARBA" id="ARBA00022691"/>
    </source>
</evidence>
<dbReference type="InterPro" id="IPR029063">
    <property type="entry name" value="SAM-dependent_MTases_sf"/>
</dbReference>
<dbReference type="EC" id="2.1.1.170" evidence="6"/>
<dbReference type="Proteomes" id="UP001595443">
    <property type="component" value="Unassembled WGS sequence"/>
</dbReference>